<evidence type="ECO:0000256" key="6">
    <source>
        <dbReference type="ARBA" id="ARBA00022490"/>
    </source>
</evidence>
<dbReference type="PRINTS" id="PR00502">
    <property type="entry name" value="NUDIXFAMILY"/>
</dbReference>
<evidence type="ECO:0000256" key="26">
    <source>
        <dbReference type="ARBA" id="ARBA00053094"/>
    </source>
</evidence>
<dbReference type="PROSITE" id="PS51462">
    <property type="entry name" value="NUDIX"/>
    <property type="match status" value="1"/>
</dbReference>
<evidence type="ECO:0000256" key="18">
    <source>
        <dbReference type="ARBA" id="ARBA00029673"/>
    </source>
</evidence>
<evidence type="ECO:0000259" key="28">
    <source>
        <dbReference type="PROSITE" id="PS51462"/>
    </source>
</evidence>
<evidence type="ECO:0000313" key="29">
    <source>
        <dbReference type="EMBL" id="KAG0292947.1"/>
    </source>
</evidence>
<comment type="subunit">
    <text evidence="5">Monomer.</text>
</comment>
<evidence type="ECO:0000256" key="14">
    <source>
        <dbReference type="ARBA" id="ARBA00024486"/>
    </source>
</evidence>
<name>A0ABQ7K855_9FUNG</name>
<comment type="catalytic activity">
    <reaction evidence="12">
        <text>8-oxo-dATP + H2O = 8-oxo-dAMP + diphosphate + H(+)</text>
        <dbReference type="Rhea" id="RHEA:65396"/>
        <dbReference type="ChEBI" id="CHEBI:15377"/>
        <dbReference type="ChEBI" id="CHEBI:15378"/>
        <dbReference type="ChEBI" id="CHEBI:33019"/>
        <dbReference type="ChEBI" id="CHEBI:71361"/>
        <dbReference type="ChEBI" id="CHEBI:172871"/>
    </reaction>
    <physiologicalReaction direction="left-to-right" evidence="12">
        <dbReference type="Rhea" id="RHEA:65397"/>
    </physiologicalReaction>
</comment>
<evidence type="ECO:0000256" key="25">
    <source>
        <dbReference type="ARBA" id="ARBA00049032"/>
    </source>
</evidence>
<comment type="catalytic activity">
    <reaction evidence="25">
        <text>N(6)-methyl-dATP + H2O = N(6)-methyl-dAMP + diphosphate + H(+)</text>
        <dbReference type="Rhea" id="RHEA:67604"/>
        <dbReference type="ChEBI" id="CHEBI:15377"/>
        <dbReference type="ChEBI" id="CHEBI:15378"/>
        <dbReference type="ChEBI" id="CHEBI:33019"/>
        <dbReference type="ChEBI" id="CHEBI:169976"/>
        <dbReference type="ChEBI" id="CHEBI:172872"/>
    </reaction>
    <physiologicalReaction direction="left-to-right" evidence="25">
        <dbReference type="Rhea" id="RHEA:67605"/>
    </physiologicalReaction>
</comment>
<evidence type="ECO:0000256" key="23">
    <source>
        <dbReference type="ARBA" id="ARBA00048002"/>
    </source>
</evidence>
<comment type="similarity">
    <text evidence="4 27">Belongs to the Nudix hydrolase family.</text>
</comment>
<dbReference type="EMBL" id="JAAAIM010000175">
    <property type="protein sequence ID" value="KAG0292947.1"/>
    <property type="molecule type" value="Genomic_DNA"/>
</dbReference>
<comment type="catalytic activity">
    <reaction evidence="13">
        <text>2-oxo-dATP + H2O = 2-oxo-dAMP + diphosphate + H(+)</text>
        <dbReference type="Rhea" id="RHEA:31583"/>
        <dbReference type="ChEBI" id="CHEBI:15377"/>
        <dbReference type="ChEBI" id="CHEBI:15378"/>
        <dbReference type="ChEBI" id="CHEBI:33019"/>
        <dbReference type="ChEBI" id="CHEBI:63212"/>
        <dbReference type="ChEBI" id="CHEBI:77897"/>
        <dbReference type="EC" id="3.6.1.56"/>
    </reaction>
    <physiologicalReaction direction="left-to-right" evidence="13">
        <dbReference type="Rhea" id="RHEA:31584"/>
    </physiologicalReaction>
</comment>
<comment type="catalytic activity">
    <reaction evidence="24">
        <text>O(6)-methyl-dGTP + H2O = O(6)-methyl-dGMP + diphosphate + H(+)</text>
        <dbReference type="Rhea" id="RHEA:67600"/>
        <dbReference type="ChEBI" id="CHEBI:15377"/>
        <dbReference type="ChEBI" id="CHEBI:15378"/>
        <dbReference type="ChEBI" id="CHEBI:33019"/>
        <dbReference type="ChEBI" id="CHEBI:169974"/>
        <dbReference type="ChEBI" id="CHEBI:169975"/>
    </reaction>
    <physiologicalReaction direction="left-to-right" evidence="24">
        <dbReference type="Rhea" id="RHEA:67601"/>
    </physiologicalReaction>
</comment>
<keyword evidence="11" id="KW-0539">Nucleus</keyword>
<comment type="function">
    <text evidence="26">Oxidized purine nucleoside triphosphate hydrolase which is a prominent sanitizer of the oxidized nucleotide pool. Catalyzes the hydrolysis of 2-oxo-dATP (2-hydroxy-dATP) into 2-oxo-dAMP. Also has a significant hydrolase activity toward 2-oxo-ATP, 8-oxo-dGTP and 8-oxo-dATP. Through the hydrolysis of oxidized purine nucleoside triphosphates, prevents their incorporation into DNA and the subsequent transversions A:T to C:G and G:C to T:A. Also catalyzes the hydrolysis of methylated purine nucleoside triphosphate preventing their integration into DNA. Through this antimutagenic activity protects cells from oxidative stress.</text>
</comment>
<evidence type="ECO:0000256" key="13">
    <source>
        <dbReference type="ARBA" id="ARBA00024459"/>
    </source>
</evidence>
<evidence type="ECO:0000256" key="11">
    <source>
        <dbReference type="ARBA" id="ARBA00023242"/>
    </source>
</evidence>
<dbReference type="PANTHER" id="PTHR43758:SF2">
    <property type="entry name" value="OXIDIZED PURINE NUCLEOSIDE TRIPHOSPHATE HYDROLASE"/>
    <property type="match status" value="1"/>
</dbReference>
<comment type="catalytic activity">
    <reaction evidence="14">
        <text>8-oxo-dGTP + H2O = 8-oxo-dGMP + diphosphate + H(+)</text>
        <dbReference type="Rhea" id="RHEA:31575"/>
        <dbReference type="ChEBI" id="CHEBI:15377"/>
        <dbReference type="ChEBI" id="CHEBI:15378"/>
        <dbReference type="ChEBI" id="CHEBI:33019"/>
        <dbReference type="ChEBI" id="CHEBI:63224"/>
        <dbReference type="ChEBI" id="CHEBI:77896"/>
    </reaction>
    <physiologicalReaction direction="left-to-right" evidence="14">
        <dbReference type="Rhea" id="RHEA:31576"/>
    </physiologicalReaction>
</comment>
<evidence type="ECO:0000256" key="3">
    <source>
        <dbReference type="ARBA" id="ARBA00004496"/>
    </source>
</evidence>
<keyword evidence="10" id="KW-0694">RNA-binding</keyword>
<comment type="caution">
    <text evidence="29">The sequence shown here is derived from an EMBL/GenBank/DDBJ whole genome shotgun (WGS) entry which is preliminary data.</text>
</comment>
<evidence type="ECO:0000256" key="5">
    <source>
        <dbReference type="ARBA" id="ARBA00011245"/>
    </source>
</evidence>
<protein>
    <recommendedName>
        <fullName evidence="17">Oxidized purine nucleoside triphosphate hydrolase</fullName>
        <ecNumber evidence="16">3.6.1.56</ecNumber>
    </recommendedName>
    <alternativeName>
        <fullName evidence="21">2-hydroxy-dATP diphosphatase</fullName>
    </alternativeName>
    <alternativeName>
        <fullName evidence="20">7,8-dihydro-8-oxoguanine triphosphatase</fullName>
    </alternativeName>
    <alternativeName>
        <fullName evidence="19">8-oxo-dGTPase</fullName>
    </alternativeName>
    <alternativeName>
        <fullName evidence="22">Methylated purine nucleoside triphosphate hydrolase</fullName>
    </alternativeName>
    <alternativeName>
        <fullName evidence="18">Nucleoside diphosphate-linked moiety X motif 1</fullName>
    </alternativeName>
</protein>
<dbReference type="CDD" id="cd03427">
    <property type="entry name" value="NUDIX_MTH1_Nudt1"/>
    <property type="match status" value="1"/>
</dbReference>
<dbReference type="InterPro" id="IPR020084">
    <property type="entry name" value="NUDIX_hydrolase_CS"/>
</dbReference>
<evidence type="ECO:0000256" key="16">
    <source>
        <dbReference type="ARBA" id="ARBA00026103"/>
    </source>
</evidence>
<dbReference type="InterPro" id="IPR000086">
    <property type="entry name" value="NUDIX_hydrolase_dom"/>
</dbReference>
<evidence type="ECO:0000256" key="27">
    <source>
        <dbReference type="RuleBase" id="RU003476"/>
    </source>
</evidence>
<evidence type="ECO:0000256" key="1">
    <source>
        <dbReference type="ARBA" id="ARBA00001946"/>
    </source>
</evidence>
<organism evidence="29 30">
    <name type="scientific">Linnemannia gamsii</name>
    <dbReference type="NCBI Taxonomy" id="64522"/>
    <lineage>
        <taxon>Eukaryota</taxon>
        <taxon>Fungi</taxon>
        <taxon>Fungi incertae sedis</taxon>
        <taxon>Mucoromycota</taxon>
        <taxon>Mortierellomycotina</taxon>
        <taxon>Mortierellomycetes</taxon>
        <taxon>Mortierellales</taxon>
        <taxon>Mortierellaceae</taxon>
        <taxon>Linnemannia</taxon>
    </lineage>
</organism>
<evidence type="ECO:0000256" key="20">
    <source>
        <dbReference type="ARBA" id="ARBA00030682"/>
    </source>
</evidence>
<sequence length="226" mass="25571">MESFTITSKKVLTLVLVIDKVEQKVLLGYKKRGFGAHLWNGFGGKVEPGETTREGALRELEEEAGITVMSEDFKKAGVLLFQFENDSVALETHVYKAYEYQGQIRECEEMRPQWFTFADVPYDQMWEDDRIWLPMLLNGQDPFYGRMYFKRKPVEDTKEDEATAAPVLNTSTSTHVNHSTTMTGTSFSAAQPKSGPFAMCDYQLEHGLQGVPREIALDGTIASFES</sequence>
<evidence type="ECO:0000256" key="10">
    <source>
        <dbReference type="ARBA" id="ARBA00022884"/>
    </source>
</evidence>
<dbReference type="InterPro" id="IPR020476">
    <property type="entry name" value="Nudix_hydrolase"/>
</dbReference>
<comment type="cofactor">
    <cofactor evidence="1">
        <name>Mg(2+)</name>
        <dbReference type="ChEBI" id="CHEBI:18420"/>
    </cofactor>
</comment>
<dbReference type="SUPFAM" id="SSF55811">
    <property type="entry name" value="Nudix"/>
    <property type="match status" value="1"/>
</dbReference>
<evidence type="ECO:0000256" key="2">
    <source>
        <dbReference type="ARBA" id="ARBA00004123"/>
    </source>
</evidence>
<evidence type="ECO:0000256" key="9">
    <source>
        <dbReference type="ARBA" id="ARBA00022842"/>
    </source>
</evidence>
<evidence type="ECO:0000256" key="12">
    <source>
        <dbReference type="ARBA" id="ARBA00024448"/>
    </source>
</evidence>
<gene>
    <name evidence="29" type="primary">NUDT1</name>
    <name evidence="29" type="ORF">BGZ96_003476</name>
</gene>
<evidence type="ECO:0000256" key="17">
    <source>
        <dbReference type="ARBA" id="ARBA00026218"/>
    </source>
</evidence>
<evidence type="ECO:0000256" key="8">
    <source>
        <dbReference type="ARBA" id="ARBA00022801"/>
    </source>
</evidence>
<accession>A0ABQ7K855</accession>
<evidence type="ECO:0000313" key="30">
    <source>
        <dbReference type="Proteomes" id="UP001194696"/>
    </source>
</evidence>
<evidence type="ECO:0000256" key="21">
    <source>
        <dbReference type="ARBA" id="ARBA00031927"/>
    </source>
</evidence>
<reference evidence="29 30" key="1">
    <citation type="journal article" date="2020" name="Fungal Divers.">
        <title>Resolving the Mortierellaceae phylogeny through synthesis of multi-gene phylogenetics and phylogenomics.</title>
        <authorList>
            <person name="Vandepol N."/>
            <person name="Liber J."/>
            <person name="Desiro A."/>
            <person name="Na H."/>
            <person name="Kennedy M."/>
            <person name="Barry K."/>
            <person name="Grigoriev I.V."/>
            <person name="Miller A.N."/>
            <person name="O'Donnell K."/>
            <person name="Stajich J.E."/>
            <person name="Bonito G."/>
        </authorList>
    </citation>
    <scope>NUCLEOTIDE SEQUENCE [LARGE SCALE GENOMIC DNA]</scope>
    <source>
        <strain evidence="29 30">AD045</strain>
    </source>
</reference>
<evidence type="ECO:0000256" key="7">
    <source>
        <dbReference type="ARBA" id="ARBA00022723"/>
    </source>
</evidence>
<dbReference type="PANTHER" id="PTHR43758">
    <property type="entry name" value="7,8-DIHYDRO-8-OXOGUANINE TRIPHOSPHATASE"/>
    <property type="match status" value="1"/>
</dbReference>
<keyword evidence="6" id="KW-0963">Cytoplasm</keyword>
<comment type="catalytic activity">
    <reaction evidence="23">
        <text>N(6)-methyl-ATP + H2O = N(6)-methyl-AMP + diphosphate + H(+)</text>
        <dbReference type="Rhea" id="RHEA:67608"/>
        <dbReference type="ChEBI" id="CHEBI:15377"/>
        <dbReference type="ChEBI" id="CHEBI:15378"/>
        <dbReference type="ChEBI" id="CHEBI:33019"/>
        <dbReference type="ChEBI" id="CHEBI:144842"/>
        <dbReference type="ChEBI" id="CHEBI:172873"/>
    </reaction>
    <physiologicalReaction direction="left-to-right" evidence="23">
        <dbReference type="Rhea" id="RHEA:67609"/>
    </physiologicalReaction>
</comment>
<evidence type="ECO:0000256" key="19">
    <source>
        <dbReference type="ARBA" id="ARBA00030634"/>
    </source>
</evidence>
<comment type="catalytic activity">
    <reaction evidence="15">
        <text>2-oxo-ATP + H2O = 2-oxo-AMP + diphosphate + H(+)</text>
        <dbReference type="Rhea" id="RHEA:67392"/>
        <dbReference type="ChEBI" id="CHEBI:15377"/>
        <dbReference type="ChEBI" id="CHEBI:15378"/>
        <dbReference type="ChEBI" id="CHEBI:33019"/>
        <dbReference type="ChEBI" id="CHEBI:71395"/>
        <dbReference type="ChEBI" id="CHEBI:172878"/>
    </reaction>
    <physiologicalReaction direction="left-to-right" evidence="15">
        <dbReference type="Rhea" id="RHEA:67393"/>
    </physiologicalReaction>
</comment>
<keyword evidence="8 27" id="KW-0378">Hydrolase</keyword>
<dbReference type="Gene3D" id="3.90.79.10">
    <property type="entry name" value="Nucleoside Triphosphate Pyrophosphohydrolase"/>
    <property type="match status" value="1"/>
</dbReference>
<proteinExistence type="inferred from homology"/>
<dbReference type="Proteomes" id="UP001194696">
    <property type="component" value="Unassembled WGS sequence"/>
</dbReference>
<dbReference type="PRINTS" id="PR01403">
    <property type="entry name" value="8OXTPHPHTASE"/>
</dbReference>
<dbReference type="InterPro" id="IPR015797">
    <property type="entry name" value="NUDIX_hydrolase-like_dom_sf"/>
</dbReference>
<keyword evidence="9" id="KW-0460">Magnesium</keyword>
<evidence type="ECO:0000256" key="24">
    <source>
        <dbReference type="ARBA" id="ARBA00048894"/>
    </source>
</evidence>
<dbReference type="InterPro" id="IPR003563">
    <property type="entry name" value="8ODP"/>
</dbReference>
<comment type="subcellular location">
    <subcellularLocation>
        <location evidence="3">Cytoplasm</location>
    </subcellularLocation>
    <subcellularLocation>
        <location evidence="2">Nucleus</location>
    </subcellularLocation>
</comment>
<evidence type="ECO:0000256" key="15">
    <source>
        <dbReference type="ARBA" id="ARBA00024596"/>
    </source>
</evidence>
<keyword evidence="7" id="KW-0479">Metal-binding</keyword>
<evidence type="ECO:0000256" key="4">
    <source>
        <dbReference type="ARBA" id="ARBA00005582"/>
    </source>
</evidence>
<feature type="domain" description="Nudix hydrolase" evidence="28">
    <location>
        <begin position="8"/>
        <end position="137"/>
    </location>
</feature>
<dbReference type="PROSITE" id="PS00893">
    <property type="entry name" value="NUDIX_BOX"/>
    <property type="match status" value="1"/>
</dbReference>
<dbReference type="Pfam" id="PF00293">
    <property type="entry name" value="NUDIX"/>
    <property type="match status" value="1"/>
</dbReference>
<keyword evidence="30" id="KW-1185">Reference proteome</keyword>
<dbReference type="EC" id="3.6.1.56" evidence="16"/>
<evidence type="ECO:0000256" key="22">
    <source>
        <dbReference type="ARBA" id="ARBA00032071"/>
    </source>
</evidence>